<reference evidence="2 3" key="1">
    <citation type="submission" date="2023-01" db="EMBL/GenBank/DDBJ databases">
        <title>Analysis of 21 Apiospora genomes using comparative genomics revels a genus with tremendous synthesis potential of carbohydrate active enzymes and secondary metabolites.</title>
        <authorList>
            <person name="Sorensen T."/>
        </authorList>
    </citation>
    <scope>NUCLEOTIDE SEQUENCE [LARGE SCALE GENOMIC DNA]</scope>
    <source>
        <strain evidence="2 3">CBS 24483</strain>
    </source>
</reference>
<gene>
    <name evidence="2" type="ORF">PG986_002744</name>
</gene>
<comment type="caution">
    <text evidence="2">The sequence shown here is derived from an EMBL/GenBank/DDBJ whole genome shotgun (WGS) entry which is preliminary data.</text>
</comment>
<dbReference type="Proteomes" id="UP001391051">
    <property type="component" value="Unassembled WGS sequence"/>
</dbReference>
<organism evidence="2 3">
    <name type="scientific">Apiospora aurea</name>
    <dbReference type="NCBI Taxonomy" id="335848"/>
    <lineage>
        <taxon>Eukaryota</taxon>
        <taxon>Fungi</taxon>
        <taxon>Dikarya</taxon>
        <taxon>Ascomycota</taxon>
        <taxon>Pezizomycotina</taxon>
        <taxon>Sordariomycetes</taxon>
        <taxon>Xylariomycetidae</taxon>
        <taxon>Amphisphaeriales</taxon>
        <taxon>Apiosporaceae</taxon>
        <taxon>Apiospora</taxon>
    </lineage>
</organism>
<sequence>MRPTSNDDWKVEGIVEDRSGWPSSDDTVYFSAEITELPLWGVDNGQETADDEGRTEVEAPGEEQTSHLATQTRLYNTAFDNQASTHIEIESTEGLRLQTKALGIVKEAWYSFCHCYQWFIWRGFFLSGPPTILLETPIVQICIDHWHNDNVPGVTYLGASSALRFVTPLRNAVCHYKPEQWDAVGFDRLLQNSQALAVALNDEPRALQVRQLRDELRGLAAETLQEIEALGFASITPSRREWKPHHEWFLQNAAARADHGVKGYHHGTAVWLAVEAWRWQRQSFGLDHRDLEGGNNSLENLQPGNLNIKDKCVFEKEDEMVYQEHLPFHHELHSPRHHGINMSSNHATQTTTEVNTYTMREFNIHTTRDAATQTVTEFNTHNTGDAAT</sequence>
<dbReference type="EMBL" id="JAQQWE010000002">
    <property type="protein sequence ID" value="KAK7961919.1"/>
    <property type="molecule type" value="Genomic_DNA"/>
</dbReference>
<protein>
    <recommendedName>
        <fullName evidence="4">HNH nuclease domain-containing protein</fullName>
    </recommendedName>
</protein>
<evidence type="ECO:0000256" key="1">
    <source>
        <dbReference type="SAM" id="MobiDB-lite"/>
    </source>
</evidence>
<evidence type="ECO:0000313" key="3">
    <source>
        <dbReference type="Proteomes" id="UP001391051"/>
    </source>
</evidence>
<dbReference type="GeneID" id="92072028"/>
<evidence type="ECO:0008006" key="4">
    <source>
        <dbReference type="Google" id="ProtNLM"/>
    </source>
</evidence>
<feature type="region of interest" description="Disordered" evidence="1">
    <location>
        <begin position="42"/>
        <end position="66"/>
    </location>
</feature>
<evidence type="ECO:0000313" key="2">
    <source>
        <dbReference type="EMBL" id="KAK7961919.1"/>
    </source>
</evidence>
<keyword evidence="3" id="KW-1185">Reference proteome</keyword>
<name>A0ABR1QQA0_9PEZI</name>
<proteinExistence type="predicted"/>
<accession>A0ABR1QQA0</accession>
<dbReference type="RefSeq" id="XP_066704030.1">
    <property type="nucleotide sequence ID" value="XM_066838966.1"/>
</dbReference>